<keyword evidence="1" id="KW-0812">Transmembrane</keyword>
<accession>A0A1Y2AK62</accession>
<reference evidence="2 3" key="1">
    <citation type="submission" date="2016-08" db="EMBL/GenBank/DDBJ databases">
        <title>A Parts List for Fungal Cellulosomes Revealed by Comparative Genomics.</title>
        <authorList>
            <consortium name="DOE Joint Genome Institute"/>
            <person name="Haitjema C.H."/>
            <person name="Gilmore S.P."/>
            <person name="Henske J.K."/>
            <person name="Solomon K.V."/>
            <person name="De Groot R."/>
            <person name="Kuo A."/>
            <person name="Mondo S.J."/>
            <person name="Salamov A.A."/>
            <person name="Labutti K."/>
            <person name="Zhao Z."/>
            <person name="Chiniquy J."/>
            <person name="Barry K."/>
            <person name="Brewer H.M."/>
            <person name="Purvine S.O."/>
            <person name="Wright A.T."/>
            <person name="Boxma B."/>
            <person name="Van Alen T."/>
            <person name="Hackstein J.H."/>
            <person name="Baker S.E."/>
            <person name="Grigoriev I.V."/>
            <person name="O'Malley M.A."/>
        </authorList>
    </citation>
    <scope>NUCLEOTIDE SEQUENCE [LARGE SCALE GENOMIC DNA]</scope>
    <source>
        <strain evidence="2 3">G1</strain>
    </source>
</reference>
<comment type="caution">
    <text evidence="2">The sequence shown here is derived from an EMBL/GenBank/DDBJ whole genome shotgun (WGS) entry which is preliminary data.</text>
</comment>
<dbReference type="EMBL" id="MCOG01000240">
    <property type="protein sequence ID" value="ORY22941.1"/>
    <property type="molecule type" value="Genomic_DNA"/>
</dbReference>
<sequence>MIKFGKEEIKINKYNSKAELNTFNLGNECSYNKNISYMNLNTITDNFRNNNIINNNVNNNDFNSKIDDTSLNSFCVETHKIYIINNTKKIIYRTIIIYIIYVVVLFFIFLKNILSYKNEISNLIQDDSQNWRFNCNFENSDLILNLLYSVIFTFIAFIGNAILKYDCIFVFIQYIIYSSIISAISSALIGVSSYIIFRNNYITKIFYELTINTIAYITLFLLLSWDKIYYIIKKKGNDPTVYFIYKRHELCLTHNSNRCGCKLTISKELLLNNIEQYINIYKKSSKFVLKEDK</sequence>
<dbReference type="AlphaFoldDB" id="A0A1Y2AK62"/>
<gene>
    <name evidence="2" type="ORF">LY90DRAFT_675670</name>
</gene>
<feature type="transmembrane region" description="Helical" evidence="1">
    <location>
        <begin position="175"/>
        <end position="197"/>
    </location>
</feature>
<evidence type="ECO:0000256" key="1">
    <source>
        <dbReference type="SAM" id="Phobius"/>
    </source>
</evidence>
<evidence type="ECO:0000313" key="3">
    <source>
        <dbReference type="Proteomes" id="UP000193920"/>
    </source>
</evidence>
<feature type="transmembrane region" description="Helical" evidence="1">
    <location>
        <begin position="90"/>
        <end position="110"/>
    </location>
</feature>
<keyword evidence="3" id="KW-1185">Reference proteome</keyword>
<protein>
    <recommendedName>
        <fullName evidence="4">Transmembrane protein</fullName>
    </recommendedName>
</protein>
<feature type="transmembrane region" description="Helical" evidence="1">
    <location>
        <begin position="209"/>
        <end position="225"/>
    </location>
</feature>
<keyword evidence="1" id="KW-0472">Membrane</keyword>
<organism evidence="2 3">
    <name type="scientific">Neocallimastix californiae</name>
    <dbReference type="NCBI Taxonomy" id="1754190"/>
    <lineage>
        <taxon>Eukaryota</taxon>
        <taxon>Fungi</taxon>
        <taxon>Fungi incertae sedis</taxon>
        <taxon>Chytridiomycota</taxon>
        <taxon>Chytridiomycota incertae sedis</taxon>
        <taxon>Neocallimastigomycetes</taxon>
        <taxon>Neocallimastigales</taxon>
        <taxon>Neocallimastigaceae</taxon>
        <taxon>Neocallimastix</taxon>
    </lineage>
</organism>
<keyword evidence="1" id="KW-1133">Transmembrane helix</keyword>
<feature type="transmembrane region" description="Helical" evidence="1">
    <location>
        <begin position="142"/>
        <end position="163"/>
    </location>
</feature>
<evidence type="ECO:0000313" key="2">
    <source>
        <dbReference type="EMBL" id="ORY22941.1"/>
    </source>
</evidence>
<proteinExistence type="predicted"/>
<evidence type="ECO:0008006" key="4">
    <source>
        <dbReference type="Google" id="ProtNLM"/>
    </source>
</evidence>
<dbReference type="Proteomes" id="UP000193920">
    <property type="component" value="Unassembled WGS sequence"/>
</dbReference>
<name>A0A1Y2AK62_9FUNG</name>